<dbReference type="Proteomes" id="UP001187192">
    <property type="component" value="Unassembled WGS sequence"/>
</dbReference>
<evidence type="ECO:0000313" key="2">
    <source>
        <dbReference type="EMBL" id="GMN47566.1"/>
    </source>
</evidence>
<reference evidence="2" key="1">
    <citation type="submission" date="2023-07" db="EMBL/GenBank/DDBJ databases">
        <title>draft genome sequence of fig (Ficus carica).</title>
        <authorList>
            <person name="Takahashi T."/>
            <person name="Nishimura K."/>
        </authorList>
    </citation>
    <scope>NUCLEOTIDE SEQUENCE</scope>
</reference>
<comment type="caution">
    <text evidence="2">The sequence shown here is derived from an EMBL/GenBank/DDBJ whole genome shotgun (WGS) entry which is preliminary data.</text>
</comment>
<protein>
    <submittedName>
        <fullName evidence="2">Uncharacterized protein</fullName>
    </submittedName>
</protein>
<gene>
    <name evidence="2" type="ORF">TIFTF001_016746</name>
</gene>
<keyword evidence="3" id="KW-1185">Reference proteome</keyword>
<name>A0AA88APE0_FICCA</name>
<dbReference type="AlphaFoldDB" id="A0AA88APE0"/>
<dbReference type="EMBL" id="BTGU01000026">
    <property type="protein sequence ID" value="GMN47566.1"/>
    <property type="molecule type" value="Genomic_DNA"/>
</dbReference>
<evidence type="ECO:0000256" key="1">
    <source>
        <dbReference type="SAM" id="MobiDB-lite"/>
    </source>
</evidence>
<proteinExistence type="predicted"/>
<accession>A0AA88APE0</accession>
<evidence type="ECO:0000313" key="3">
    <source>
        <dbReference type="Proteomes" id="UP001187192"/>
    </source>
</evidence>
<feature type="region of interest" description="Disordered" evidence="1">
    <location>
        <begin position="37"/>
        <end position="86"/>
    </location>
</feature>
<organism evidence="2 3">
    <name type="scientific">Ficus carica</name>
    <name type="common">Common fig</name>
    <dbReference type="NCBI Taxonomy" id="3494"/>
    <lineage>
        <taxon>Eukaryota</taxon>
        <taxon>Viridiplantae</taxon>
        <taxon>Streptophyta</taxon>
        <taxon>Embryophyta</taxon>
        <taxon>Tracheophyta</taxon>
        <taxon>Spermatophyta</taxon>
        <taxon>Magnoliopsida</taxon>
        <taxon>eudicotyledons</taxon>
        <taxon>Gunneridae</taxon>
        <taxon>Pentapetalae</taxon>
        <taxon>rosids</taxon>
        <taxon>fabids</taxon>
        <taxon>Rosales</taxon>
        <taxon>Moraceae</taxon>
        <taxon>Ficeae</taxon>
        <taxon>Ficus</taxon>
    </lineage>
</organism>
<sequence>MYGVDPAWEVGASQSWYQSGILPAYFTSPHITSATAQANDVSPTARDRGLRAQLAQQNQGPPDVEVPPAPVNHPAAPDVTTPTYAT</sequence>